<dbReference type="NCBIfam" id="NF002874">
    <property type="entry name" value="PRK03244.1"/>
    <property type="match status" value="1"/>
</dbReference>
<reference evidence="7 8" key="1">
    <citation type="submission" date="2021-03" db="EMBL/GenBank/DDBJ databases">
        <authorList>
            <person name="Xin L."/>
        </authorList>
    </citation>
    <scope>NUCLEOTIDE SEQUENCE [LARGE SCALE GENOMIC DNA]</scope>
    <source>
        <strain evidence="7 8">XHU 5031</strain>
    </source>
</reference>
<accession>A0ABS3I585</accession>
<organism evidence="7 8">
    <name type="scientific">Myceligenerans salitolerans</name>
    <dbReference type="NCBI Taxonomy" id="1230528"/>
    <lineage>
        <taxon>Bacteria</taxon>
        <taxon>Bacillati</taxon>
        <taxon>Actinomycetota</taxon>
        <taxon>Actinomycetes</taxon>
        <taxon>Micrococcales</taxon>
        <taxon>Promicromonosporaceae</taxon>
        <taxon>Myceligenerans</taxon>
    </lineage>
</organism>
<evidence type="ECO:0000256" key="5">
    <source>
        <dbReference type="RuleBase" id="RU003560"/>
    </source>
</evidence>
<dbReference type="InterPro" id="IPR015424">
    <property type="entry name" value="PyrdxlP-dep_Trfase"/>
</dbReference>
<dbReference type="Gene3D" id="3.90.1150.10">
    <property type="entry name" value="Aspartate Aminotransferase, domain 1"/>
    <property type="match status" value="1"/>
</dbReference>
<evidence type="ECO:0000256" key="4">
    <source>
        <dbReference type="ARBA" id="ARBA00022898"/>
    </source>
</evidence>
<keyword evidence="8" id="KW-1185">Reference proteome</keyword>
<feature type="compositionally biased region" description="Low complexity" evidence="6">
    <location>
        <begin position="151"/>
        <end position="163"/>
    </location>
</feature>
<evidence type="ECO:0000256" key="6">
    <source>
        <dbReference type="SAM" id="MobiDB-lite"/>
    </source>
</evidence>
<sequence>MSDLTTAGAGSPPVTRGAVESGGLTGAAWTERYTGAVMDTFGPPQRVLVRGDGAYVWDADGKRYLDLLAGIAVNSLGHAHPTLTAAISAQLGTLGHTSNFFGTPAQISLAERLLALAGAPAGSRVFFTNSGTEALEAAFKMTRRVPVSSSAGTVVSGVPDGSGPVPGRGRSGGCRTRVLALEGGFHGRSMGALALTHKAAYREPFEPLPAGVEHLPFGDAAALEAAFAPDAVAERGEVAAFVAEPLQGEAGVRPLPPGYLALARRLTREHGALLVLDEVQTGVGRTGEWFAFQHPDILGPADAGPAGADVLPDVVTLAKGLGGGFPVGAVIAFGDEPARLLGRGQHGSTFGGNPVASAAGLATLGVIERDGLLAQVRETGELLRREIEGSGNPLISGVRGRGLLLAVQLSRPVAQTVVARALEAGFIVNAVAPDAVRLAPPLTLTADQAREAAAFFAALPSSPAEDIEEAS</sequence>
<keyword evidence="3 7" id="KW-0808">Transferase</keyword>
<gene>
    <name evidence="7" type="ORF">J0911_03750</name>
</gene>
<dbReference type="PANTHER" id="PTHR11986">
    <property type="entry name" value="AMINOTRANSFERASE CLASS III"/>
    <property type="match status" value="1"/>
</dbReference>
<dbReference type="InterPro" id="IPR005814">
    <property type="entry name" value="Aminotrans_3"/>
</dbReference>
<reference evidence="8" key="2">
    <citation type="submission" date="2023-07" db="EMBL/GenBank/DDBJ databases">
        <title>Myceligenerans salitolerans sp. nov., a halotolerant actinomycete isolated from a salt lake in Xinjiang, China.</title>
        <authorList>
            <person name="Guan T."/>
        </authorList>
    </citation>
    <scope>NUCLEOTIDE SEQUENCE [LARGE SCALE GENOMIC DNA]</scope>
    <source>
        <strain evidence="8">XHU 5031</strain>
    </source>
</reference>
<protein>
    <submittedName>
        <fullName evidence="7">Acetylornithine transaminase</fullName>
        <ecNumber evidence="7">2.6.1.11</ecNumber>
    </submittedName>
</protein>
<dbReference type="PIRSF" id="PIRSF000521">
    <property type="entry name" value="Transaminase_4ab_Lys_Orn"/>
    <property type="match status" value="1"/>
</dbReference>
<feature type="region of interest" description="Disordered" evidence="6">
    <location>
        <begin position="151"/>
        <end position="172"/>
    </location>
</feature>
<name>A0ABS3I585_9MICO</name>
<dbReference type="Pfam" id="PF00202">
    <property type="entry name" value="Aminotran_3"/>
    <property type="match status" value="1"/>
</dbReference>
<dbReference type="RefSeq" id="WP_207274131.1">
    <property type="nucleotide sequence ID" value="NZ_JAFMPK010000022.1"/>
</dbReference>
<keyword evidence="2 7" id="KW-0032">Aminotransferase</keyword>
<dbReference type="InterPro" id="IPR015421">
    <property type="entry name" value="PyrdxlP-dep_Trfase_major"/>
</dbReference>
<dbReference type="Gene3D" id="3.40.640.10">
    <property type="entry name" value="Type I PLP-dependent aspartate aminotransferase-like (Major domain)"/>
    <property type="match status" value="1"/>
</dbReference>
<dbReference type="InterPro" id="IPR015422">
    <property type="entry name" value="PyrdxlP-dep_Trfase_small"/>
</dbReference>
<dbReference type="EMBL" id="JAFMPK010000022">
    <property type="protein sequence ID" value="MBO0608139.1"/>
    <property type="molecule type" value="Genomic_DNA"/>
</dbReference>
<dbReference type="InterPro" id="IPR050103">
    <property type="entry name" value="Class-III_PLP-dep_AT"/>
</dbReference>
<comment type="cofactor">
    <cofactor evidence="1">
        <name>pyridoxal 5'-phosphate</name>
        <dbReference type="ChEBI" id="CHEBI:597326"/>
    </cofactor>
</comment>
<keyword evidence="4 5" id="KW-0663">Pyridoxal phosphate</keyword>
<proteinExistence type="inferred from homology"/>
<comment type="caution">
    <text evidence="7">The sequence shown here is derived from an EMBL/GenBank/DDBJ whole genome shotgun (WGS) entry which is preliminary data.</text>
</comment>
<dbReference type="GO" id="GO:0003992">
    <property type="term" value="F:N2-acetyl-L-ornithine:2-oxoglutarate 5-aminotransferase activity"/>
    <property type="evidence" value="ECO:0007669"/>
    <property type="project" value="UniProtKB-EC"/>
</dbReference>
<evidence type="ECO:0000256" key="3">
    <source>
        <dbReference type="ARBA" id="ARBA00022679"/>
    </source>
</evidence>
<feature type="region of interest" description="Disordered" evidence="6">
    <location>
        <begin position="1"/>
        <end position="21"/>
    </location>
</feature>
<dbReference type="CDD" id="cd00610">
    <property type="entry name" value="OAT_like"/>
    <property type="match status" value="1"/>
</dbReference>
<dbReference type="SUPFAM" id="SSF53383">
    <property type="entry name" value="PLP-dependent transferases"/>
    <property type="match status" value="1"/>
</dbReference>
<evidence type="ECO:0000256" key="2">
    <source>
        <dbReference type="ARBA" id="ARBA00022576"/>
    </source>
</evidence>
<comment type="similarity">
    <text evidence="5">Belongs to the class-III pyridoxal-phosphate-dependent aminotransferase family.</text>
</comment>
<evidence type="ECO:0000313" key="8">
    <source>
        <dbReference type="Proteomes" id="UP000664617"/>
    </source>
</evidence>
<evidence type="ECO:0000313" key="7">
    <source>
        <dbReference type="EMBL" id="MBO0608139.1"/>
    </source>
</evidence>
<dbReference type="Proteomes" id="UP000664617">
    <property type="component" value="Unassembled WGS sequence"/>
</dbReference>
<dbReference type="EC" id="2.6.1.11" evidence="7"/>
<dbReference type="PANTHER" id="PTHR11986:SF79">
    <property type="entry name" value="ACETYLORNITHINE AMINOTRANSFERASE, MITOCHONDRIAL"/>
    <property type="match status" value="1"/>
</dbReference>
<evidence type="ECO:0000256" key="1">
    <source>
        <dbReference type="ARBA" id="ARBA00001933"/>
    </source>
</evidence>